<evidence type="ECO:0000259" key="1">
    <source>
        <dbReference type="Pfam" id="PF00535"/>
    </source>
</evidence>
<dbReference type="EMBL" id="LBVW01000004">
    <property type="protein sequence ID" value="KKQ94052.1"/>
    <property type="molecule type" value="Genomic_DNA"/>
</dbReference>
<dbReference type="Pfam" id="PF00535">
    <property type="entry name" value="Glycos_transf_2"/>
    <property type="match status" value="1"/>
</dbReference>
<dbReference type="InterPro" id="IPR029044">
    <property type="entry name" value="Nucleotide-diphossugar_trans"/>
</dbReference>
<proteinExistence type="predicted"/>
<sequence>MALKISAIIIAKNEEKKIGDSLKSVKWVDEIIVIDNDSIDKTAQIARRYGARVIPFKDGTYSSRKNKGAEEAKGEWLLYIDADERVTTKLRGEIENRVLRNSAETVIYAIPRKNIILGRELRHGGWWPDYVKHLVRKNALKGWKGDLHEEPVFEGNLEYLKGALVHLKHDNLSEMVEKTNDWSNIEAKLMFEAKHPPMNILRFSSAMFREFWLRMIKQMAFLDGSEGIIYAIYQVYSRFISYAKLWEMQIRK</sequence>
<gene>
    <name evidence="2" type="ORF">UT19_C0004G0013</name>
</gene>
<name>A0A0G0LSP0_9BACT</name>
<feature type="domain" description="Glycosyltransferase 2-like" evidence="1">
    <location>
        <begin position="6"/>
        <end position="128"/>
    </location>
</feature>
<evidence type="ECO:0000313" key="3">
    <source>
        <dbReference type="Proteomes" id="UP000034932"/>
    </source>
</evidence>
<dbReference type="Proteomes" id="UP000034932">
    <property type="component" value="Unassembled WGS sequence"/>
</dbReference>
<dbReference type="STRING" id="1618573.UT19_C0004G0013"/>
<accession>A0A0G0LSP0</accession>
<dbReference type="SUPFAM" id="SSF53448">
    <property type="entry name" value="Nucleotide-diphospho-sugar transferases"/>
    <property type="match status" value="1"/>
</dbReference>
<dbReference type="AlphaFoldDB" id="A0A0G0LSP0"/>
<dbReference type="Gene3D" id="3.90.550.10">
    <property type="entry name" value="Spore Coat Polysaccharide Biosynthesis Protein SpsA, Chain A"/>
    <property type="match status" value="1"/>
</dbReference>
<reference evidence="2 3" key="1">
    <citation type="journal article" date="2015" name="Nature">
        <title>rRNA introns, odd ribosomes, and small enigmatic genomes across a large radiation of phyla.</title>
        <authorList>
            <person name="Brown C.T."/>
            <person name="Hug L.A."/>
            <person name="Thomas B.C."/>
            <person name="Sharon I."/>
            <person name="Castelle C.J."/>
            <person name="Singh A."/>
            <person name="Wilkins M.J."/>
            <person name="Williams K.H."/>
            <person name="Banfield J.F."/>
        </authorList>
    </citation>
    <scope>NUCLEOTIDE SEQUENCE [LARGE SCALE GENOMIC DNA]</scope>
</reference>
<dbReference type="PANTHER" id="PTHR43630:SF2">
    <property type="entry name" value="GLYCOSYLTRANSFERASE"/>
    <property type="match status" value="1"/>
</dbReference>
<evidence type="ECO:0000313" key="2">
    <source>
        <dbReference type="EMBL" id="KKQ94052.1"/>
    </source>
</evidence>
<dbReference type="PANTHER" id="PTHR43630">
    <property type="entry name" value="POLY-BETA-1,6-N-ACETYL-D-GLUCOSAMINE SYNTHASE"/>
    <property type="match status" value="1"/>
</dbReference>
<dbReference type="CDD" id="cd02511">
    <property type="entry name" value="Beta4Glucosyltransferase"/>
    <property type="match status" value="1"/>
</dbReference>
<organism evidence="2 3">
    <name type="scientific">Candidatus Woesebacteria bacterium GW2011_GWB1_39_10b</name>
    <dbReference type="NCBI Taxonomy" id="1618573"/>
    <lineage>
        <taxon>Bacteria</taxon>
        <taxon>Candidatus Woeseibacteriota</taxon>
    </lineage>
</organism>
<comment type="caution">
    <text evidence="2">The sequence shown here is derived from an EMBL/GenBank/DDBJ whole genome shotgun (WGS) entry which is preliminary data.</text>
</comment>
<protein>
    <submittedName>
        <fullName evidence="2">Glycosyltransferase</fullName>
    </submittedName>
</protein>
<dbReference type="InterPro" id="IPR001173">
    <property type="entry name" value="Glyco_trans_2-like"/>
</dbReference>
<dbReference type="GO" id="GO:0016740">
    <property type="term" value="F:transferase activity"/>
    <property type="evidence" value="ECO:0007669"/>
    <property type="project" value="UniProtKB-KW"/>
</dbReference>
<keyword evidence="2" id="KW-0808">Transferase</keyword>